<evidence type="ECO:0000256" key="5">
    <source>
        <dbReference type="ARBA" id="ARBA00022989"/>
    </source>
</evidence>
<name>A0AA95JFZ8_9BACL</name>
<evidence type="ECO:0000256" key="7">
    <source>
        <dbReference type="RuleBase" id="RU363032"/>
    </source>
</evidence>
<dbReference type="Pfam" id="PF00528">
    <property type="entry name" value="BPD_transp_1"/>
    <property type="match status" value="1"/>
</dbReference>
<comment type="similarity">
    <text evidence="7">Belongs to the binding-protein-dependent transport system permease family.</text>
</comment>
<dbReference type="CDD" id="cd06261">
    <property type="entry name" value="TM_PBP2"/>
    <property type="match status" value="1"/>
</dbReference>
<evidence type="ECO:0000256" key="6">
    <source>
        <dbReference type="ARBA" id="ARBA00023136"/>
    </source>
</evidence>
<dbReference type="PROSITE" id="PS50928">
    <property type="entry name" value="ABC_TM1"/>
    <property type="match status" value="1"/>
</dbReference>
<dbReference type="PANTHER" id="PTHR43744">
    <property type="entry name" value="ABC TRANSPORTER PERMEASE PROTEIN MG189-RELATED-RELATED"/>
    <property type="match status" value="1"/>
</dbReference>
<evidence type="ECO:0000313" key="9">
    <source>
        <dbReference type="EMBL" id="WEK54774.1"/>
    </source>
</evidence>
<organism evidence="9 10">
    <name type="scientific">Candidatus Cohnella colombiensis</name>
    <dbReference type="NCBI Taxonomy" id="3121368"/>
    <lineage>
        <taxon>Bacteria</taxon>
        <taxon>Bacillati</taxon>
        <taxon>Bacillota</taxon>
        <taxon>Bacilli</taxon>
        <taxon>Bacillales</taxon>
        <taxon>Paenibacillaceae</taxon>
        <taxon>Cohnella</taxon>
    </lineage>
</organism>
<feature type="transmembrane region" description="Helical" evidence="7">
    <location>
        <begin position="108"/>
        <end position="132"/>
    </location>
</feature>
<dbReference type="Proteomes" id="UP001178662">
    <property type="component" value="Chromosome"/>
</dbReference>
<accession>A0AA95JFZ8</accession>
<dbReference type="Gene3D" id="1.10.3720.10">
    <property type="entry name" value="MetI-like"/>
    <property type="match status" value="1"/>
</dbReference>
<dbReference type="PANTHER" id="PTHR43744:SF6">
    <property type="entry name" value="ABC TRANSPORTER PERMEASE PROTEIN YESQ-RELATED"/>
    <property type="match status" value="1"/>
</dbReference>
<evidence type="ECO:0000313" key="10">
    <source>
        <dbReference type="Proteomes" id="UP001178662"/>
    </source>
</evidence>
<keyword evidence="10" id="KW-1185">Reference proteome</keyword>
<sequence>MRPIKVKTIQRILLYVILYGGAAICIVPFYWLVRSSLMDMNQIFEYPLVFFPDPFKWDNYIEALTALPFGRYFINTFTIVILSVAGIIVSCSLSAYGLSRIQWRGREIVFALIMSSIMLPYFATLIPSFVMWKYLGFVNTYIPLILPSWFGVGVASVFGGGMFNIFLLRQFFKSLPKELDEAAFMDGAGHFTIYRKVILPLSKPALISTGLFTFLNTWNDFIGPLIFLNGEQKYTLQLGLRTFIGMYASQWHLLMAAATVVVLPVIIIFMFGQRYFVEGIATTGIKG</sequence>
<proteinExistence type="inferred from homology"/>
<dbReference type="SUPFAM" id="SSF161098">
    <property type="entry name" value="MetI-like"/>
    <property type="match status" value="1"/>
</dbReference>
<dbReference type="GO" id="GO:0005886">
    <property type="term" value="C:plasma membrane"/>
    <property type="evidence" value="ECO:0007669"/>
    <property type="project" value="UniProtKB-SubCell"/>
</dbReference>
<keyword evidence="5 7" id="KW-1133">Transmembrane helix</keyword>
<gene>
    <name evidence="9" type="ORF">P0Y55_01455</name>
</gene>
<evidence type="ECO:0000256" key="1">
    <source>
        <dbReference type="ARBA" id="ARBA00004651"/>
    </source>
</evidence>
<feature type="transmembrane region" description="Helical" evidence="7">
    <location>
        <begin position="144"/>
        <end position="167"/>
    </location>
</feature>
<dbReference type="GO" id="GO:0055085">
    <property type="term" value="P:transmembrane transport"/>
    <property type="evidence" value="ECO:0007669"/>
    <property type="project" value="InterPro"/>
</dbReference>
<evidence type="ECO:0000256" key="4">
    <source>
        <dbReference type="ARBA" id="ARBA00022692"/>
    </source>
</evidence>
<protein>
    <submittedName>
        <fullName evidence="9">Carbohydrate ABC transporter permease</fullName>
    </submittedName>
</protein>
<keyword evidence="3" id="KW-1003">Cell membrane</keyword>
<dbReference type="AlphaFoldDB" id="A0AA95JFZ8"/>
<dbReference type="InterPro" id="IPR035906">
    <property type="entry name" value="MetI-like_sf"/>
</dbReference>
<comment type="subcellular location">
    <subcellularLocation>
        <location evidence="1 7">Cell membrane</location>
        <topology evidence="1 7">Multi-pass membrane protein</topology>
    </subcellularLocation>
</comment>
<feature type="transmembrane region" description="Helical" evidence="7">
    <location>
        <begin position="248"/>
        <end position="271"/>
    </location>
</feature>
<evidence type="ECO:0000256" key="3">
    <source>
        <dbReference type="ARBA" id="ARBA00022475"/>
    </source>
</evidence>
<keyword evidence="4 7" id="KW-0812">Transmembrane</keyword>
<dbReference type="InterPro" id="IPR000515">
    <property type="entry name" value="MetI-like"/>
</dbReference>
<keyword evidence="2 7" id="KW-0813">Transport</keyword>
<evidence type="ECO:0000259" key="8">
    <source>
        <dbReference type="PROSITE" id="PS50928"/>
    </source>
</evidence>
<dbReference type="EMBL" id="CP119317">
    <property type="protein sequence ID" value="WEK54774.1"/>
    <property type="molecule type" value="Genomic_DNA"/>
</dbReference>
<feature type="transmembrane region" description="Helical" evidence="7">
    <location>
        <begin position="72"/>
        <end position="96"/>
    </location>
</feature>
<reference evidence="9" key="1">
    <citation type="submission" date="2023-03" db="EMBL/GenBank/DDBJ databases">
        <title>Andean soil-derived lignocellulolytic bacterial consortium as a source of novel taxa and putative plastic-active enzymes.</title>
        <authorList>
            <person name="Diaz-Garcia L."/>
            <person name="Chuvochina M."/>
            <person name="Feuerriegel G."/>
            <person name="Bunk B."/>
            <person name="Sproer C."/>
            <person name="Streit W.R."/>
            <person name="Rodriguez L.M."/>
            <person name="Overmann J."/>
            <person name="Jimenez D.J."/>
        </authorList>
    </citation>
    <scope>NUCLEOTIDE SEQUENCE</scope>
    <source>
        <strain evidence="9">MAG 2441</strain>
    </source>
</reference>
<feature type="domain" description="ABC transmembrane type-1" evidence="8">
    <location>
        <begin position="73"/>
        <end position="272"/>
    </location>
</feature>
<keyword evidence="6 7" id="KW-0472">Membrane</keyword>
<feature type="transmembrane region" description="Helical" evidence="7">
    <location>
        <begin position="12"/>
        <end position="33"/>
    </location>
</feature>
<evidence type="ECO:0000256" key="2">
    <source>
        <dbReference type="ARBA" id="ARBA00022448"/>
    </source>
</evidence>